<reference evidence="3 4" key="1">
    <citation type="submission" date="2019-03" db="EMBL/GenBank/DDBJ databases">
        <title>Genomic Encyclopedia of Type Strains, Phase IV (KMG-IV): sequencing the most valuable type-strain genomes for metagenomic binning, comparative biology and taxonomic classification.</title>
        <authorList>
            <person name="Goeker M."/>
        </authorList>
    </citation>
    <scope>NUCLEOTIDE SEQUENCE [LARGE SCALE GENOMIC DNA]</scope>
    <source>
        <strain evidence="3 4">DSM 2132</strain>
    </source>
</reference>
<evidence type="ECO:0000259" key="2">
    <source>
        <dbReference type="Pfam" id="PF08386"/>
    </source>
</evidence>
<gene>
    <name evidence="3" type="ORF">EV659_102318</name>
</gene>
<dbReference type="FunCoup" id="A0A4R2PQ39">
    <property type="interactions" value="365"/>
</dbReference>
<dbReference type="AlphaFoldDB" id="A0A4R2PQ39"/>
<comment type="caution">
    <text evidence="3">The sequence shown here is derived from an EMBL/GenBank/DDBJ whole genome shotgun (WGS) entry which is preliminary data.</text>
</comment>
<organism evidence="3 4">
    <name type="scientific">Rhodothalassium salexigens DSM 2132</name>
    <dbReference type="NCBI Taxonomy" id="1188247"/>
    <lineage>
        <taxon>Bacteria</taxon>
        <taxon>Pseudomonadati</taxon>
        <taxon>Pseudomonadota</taxon>
        <taxon>Alphaproteobacteria</taxon>
        <taxon>Rhodothalassiales</taxon>
        <taxon>Rhodothalassiaceae</taxon>
        <taxon>Rhodothalassium</taxon>
    </lineage>
</organism>
<evidence type="ECO:0008006" key="5">
    <source>
        <dbReference type="Google" id="ProtNLM"/>
    </source>
</evidence>
<dbReference type="Proteomes" id="UP000295399">
    <property type="component" value="Unassembled WGS sequence"/>
</dbReference>
<dbReference type="PANTHER" id="PTHR12277">
    <property type="entry name" value="ALPHA/BETA HYDROLASE DOMAIN-CONTAINING PROTEIN"/>
    <property type="match status" value="1"/>
</dbReference>
<dbReference type="Pfam" id="PF08386">
    <property type="entry name" value="Abhydrolase_4"/>
    <property type="match status" value="1"/>
</dbReference>
<dbReference type="RefSeq" id="WP_165878710.1">
    <property type="nucleotide sequence ID" value="NZ_JACIGF010000002.1"/>
</dbReference>
<keyword evidence="4" id="KW-1185">Reference proteome</keyword>
<dbReference type="Pfam" id="PF00561">
    <property type="entry name" value="Abhydrolase_1"/>
    <property type="match status" value="1"/>
</dbReference>
<evidence type="ECO:0000313" key="3">
    <source>
        <dbReference type="EMBL" id="TCP37909.1"/>
    </source>
</evidence>
<dbReference type="SUPFAM" id="SSF53474">
    <property type="entry name" value="alpha/beta-Hydrolases"/>
    <property type="match status" value="1"/>
</dbReference>
<dbReference type="InterPro" id="IPR013595">
    <property type="entry name" value="Pept_S33_TAP-like_C"/>
</dbReference>
<dbReference type="InterPro" id="IPR000073">
    <property type="entry name" value="AB_hydrolase_1"/>
</dbReference>
<evidence type="ECO:0000259" key="1">
    <source>
        <dbReference type="Pfam" id="PF00561"/>
    </source>
</evidence>
<dbReference type="EMBL" id="SLXO01000002">
    <property type="protein sequence ID" value="TCP37909.1"/>
    <property type="molecule type" value="Genomic_DNA"/>
</dbReference>
<protein>
    <recommendedName>
        <fullName evidence="5">Serine aminopeptidase S33 domain-containing protein</fullName>
    </recommendedName>
</protein>
<dbReference type="InParanoid" id="A0A4R2PQ39"/>
<dbReference type="InterPro" id="IPR029058">
    <property type="entry name" value="AB_hydrolase_fold"/>
</dbReference>
<proteinExistence type="predicted"/>
<feature type="domain" description="AB hydrolase-1" evidence="1">
    <location>
        <begin position="74"/>
        <end position="196"/>
    </location>
</feature>
<dbReference type="PANTHER" id="PTHR12277:SF79">
    <property type="entry name" value="XAA-PRO DIPEPTIDYL-PEPTIDASE-RELATED"/>
    <property type="match status" value="1"/>
</dbReference>
<name>A0A4R2PQ39_RHOSA</name>
<evidence type="ECO:0000313" key="4">
    <source>
        <dbReference type="Proteomes" id="UP000295399"/>
    </source>
</evidence>
<dbReference type="Gene3D" id="3.40.50.1820">
    <property type="entry name" value="alpha/beta hydrolase"/>
    <property type="match status" value="1"/>
</dbReference>
<accession>A0A4R2PQ39</accession>
<feature type="domain" description="Peptidase S33 tripeptidyl aminopeptidase-like C-terminal" evidence="2">
    <location>
        <begin position="207"/>
        <end position="248"/>
    </location>
</feature>
<sequence length="269" mass="28395">MIKRILLVLAVLGGFAVASLWGLHLYYRGQIFNPGDDPAAVEDAVFPVETVTIRPTPDLALRGWWHAPEDGEATVLYLHGNSGNMGDYMPGVAPLVAAGYGVLVFDYRGYGGNPGRPTDEALLADAAAALDWLDRRGVRPGSVAVYGYSLGTGVAVPLAARRDVGAVVLAAPFGSIAQMGYGQYPRWFVDAVLADRFDSLAAAPNVHEPVLIVHGNRDTTVPVTLSEPLAAALPNAQRVVIDGAGHGWDLFETGGTAHILDFLAATLGR</sequence>